<accession>A0A498MMN7</accession>
<name>A0A498MMN7_LABRO</name>
<dbReference type="InterPro" id="IPR000626">
    <property type="entry name" value="Ubiquitin-like_dom"/>
</dbReference>
<dbReference type="GO" id="GO:1902236">
    <property type="term" value="P:negative regulation of endoplasmic reticulum stress-induced intrinsic apoptotic signaling pathway"/>
    <property type="evidence" value="ECO:0007669"/>
    <property type="project" value="TreeGrafter"/>
</dbReference>
<evidence type="ECO:0000313" key="7">
    <source>
        <dbReference type="Proteomes" id="UP000290572"/>
    </source>
</evidence>
<dbReference type="GO" id="GO:0006511">
    <property type="term" value="P:ubiquitin-dependent protein catabolic process"/>
    <property type="evidence" value="ECO:0007669"/>
    <property type="project" value="TreeGrafter"/>
</dbReference>
<proteinExistence type="predicted"/>
<dbReference type="Proteomes" id="UP000290572">
    <property type="component" value="Unassembled WGS sequence"/>
</dbReference>
<dbReference type="SMART" id="SM00213">
    <property type="entry name" value="UBQ"/>
    <property type="match status" value="1"/>
</dbReference>
<organism evidence="6 7">
    <name type="scientific">Labeo rohita</name>
    <name type="common">Indian major carp</name>
    <name type="synonym">Cyprinus rohita</name>
    <dbReference type="NCBI Taxonomy" id="84645"/>
    <lineage>
        <taxon>Eukaryota</taxon>
        <taxon>Metazoa</taxon>
        <taxon>Chordata</taxon>
        <taxon>Craniata</taxon>
        <taxon>Vertebrata</taxon>
        <taxon>Euteleostomi</taxon>
        <taxon>Actinopterygii</taxon>
        <taxon>Neopterygii</taxon>
        <taxon>Teleostei</taxon>
        <taxon>Ostariophysi</taxon>
        <taxon>Cypriniformes</taxon>
        <taxon>Cyprinidae</taxon>
        <taxon>Labeoninae</taxon>
        <taxon>Labeonini</taxon>
        <taxon>Labeo</taxon>
    </lineage>
</organism>
<dbReference type="InterPro" id="IPR029071">
    <property type="entry name" value="Ubiquitin-like_domsf"/>
</dbReference>
<dbReference type="PROSITE" id="PS50053">
    <property type="entry name" value="UBIQUITIN_2"/>
    <property type="match status" value="1"/>
</dbReference>
<dbReference type="AlphaFoldDB" id="A0A498MMN7"/>
<dbReference type="GO" id="GO:0005789">
    <property type="term" value="C:endoplasmic reticulum membrane"/>
    <property type="evidence" value="ECO:0007669"/>
    <property type="project" value="TreeGrafter"/>
</dbReference>
<dbReference type="FunFam" id="3.10.20.90:FF:000046">
    <property type="entry name" value="Homocysteine-responsive endoplasmic reticulum-resident ubiquitin-like domain member 2 protein"/>
    <property type="match status" value="1"/>
</dbReference>
<dbReference type="Pfam" id="PF00240">
    <property type="entry name" value="ubiquitin"/>
    <property type="match status" value="1"/>
</dbReference>
<dbReference type="EMBL" id="QBIY01012722">
    <property type="protein sequence ID" value="RXN18277.1"/>
    <property type="molecule type" value="Genomic_DNA"/>
</dbReference>
<comment type="subcellular location">
    <subcellularLocation>
        <location evidence="1">Membrane</location>
    </subcellularLocation>
</comment>
<dbReference type="PANTHER" id="PTHR12943:SF7">
    <property type="entry name" value="HOMOCYSTEINE-RESPONSIVE ENDOPLASMIC RETICULUM-RESIDENT UBIQUITIN-LIKE DOMAIN MEMBER 1 PROTEIN"/>
    <property type="match status" value="1"/>
</dbReference>
<keyword evidence="4" id="KW-0472">Membrane</keyword>
<dbReference type="GO" id="GO:0044325">
    <property type="term" value="F:transmembrane transporter binding"/>
    <property type="evidence" value="ECO:0007669"/>
    <property type="project" value="TreeGrafter"/>
</dbReference>
<protein>
    <submittedName>
        <fullName evidence="6">Homocysteine-responsive endoplasmic reticulum-resident ubiquitin-like domain member 1</fullName>
    </submittedName>
</protein>
<dbReference type="InterPro" id="IPR039751">
    <property type="entry name" value="HERPUD1/2"/>
</dbReference>
<dbReference type="GO" id="GO:1904292">
    <property type="term" value="P:regulation of ERAD pathway"/>
    <property type="evidence" value="ECO:0007669"/>
    <property type="project" value="TreeGrafter"/>
</dbReference>
<dbReference type="OrthoDB" id="21589at2759"/>
<dbReference type="Gene3D" id="3.10.20.90">
    <property type="entry name" value="Phosphatidylinositol 3-kinase Catalytic Subunit, Chain A, domain 1"/>
    <property type="match status" value="1"/>
</dbReference>
<dbReference type="GO" id="GO:0032469">
    <property type="term" value="P:endoplasmic reticulum calcium ion homeostasis"/>
    <property type="evidence" value="ECO:0007669"/>
    <property type="project" value="TreeGrafter"/>
</dbReference>
<gene>
    <name evidence="6" type="ORF">ROHU_026421</name>
</gene>
<evidence type="ECO:0000256" key="4">
    <source>
        <dbReference type="ARBA" id="ARBA00023136"/>
    </source>
</evidence>
<keyword evidence="2" id="KW-0812">Transmembrane</keyword>
<keyword evidence="7" id="KW-1185">Reference proteome</keyword>
<dbReference type="PANTHER" id="PTHR12943">
    <property type="entry name" value="HOMOCYSTEINE-RESPONSIVE ENDOPLASMIC RETICULUM-RESIDENT UNIQUITIN-LIKE DOMAIN HERPUD PROTEIN FAMILY MEMBER"/>
    <property type="match status" value="1"/>
</dbReference>
<evidence type="ECO:0000256" key="5">
    <source>
        <dbReference type="ARBA" id="ARBA00023230"/>
    </source>
</evidence>
<keyword evidence="5" id="KW-0834">Unfolded protein response</keyword>
<dbReference type="STRING" id="84645.A0A498MMN7"/>
<dbReference type="SUPFAM" id="SSF54236">
    <property type="entry name" value="Ubiquitin-like"/>
    <property type="match status" value="1"/>
</dbReference>
<evidence type="ECO:0000256" key="2">
    <source>
        <dbReference type="ARBA" id="ARBA00022692"/>
    </source>
</evidence>
<evidence type="ECO:0000313" key="6">
    <source>
        <dbReference type="EMBL" id="RXN18277.1"/>
    </source>
</evidence>
<sequence length="409" mass="44771">MENSQVSDIETISLVIKTPNQFHGDQLIEGVRVDWTVKDLKCHLSKVYPTNPAEKDQRLIYSGKLLQDNLLLRDVFSKAPSETKPTLHLVCAVRPQPAAQLGARPKMTSAQQQSSQPSPLSASQSSVSPGPSVTPVPSTDGLRQRGHPAWPGTSANTSTPATAAMTHPAFPTYSLYSPQQLLWLQQMYARQYYMQYHAAMAAAASAPVAAPASSLPVAPHQATVPAALPNQGPINDMPANQNAPGPAFINPEGANQNLRMNAQGGPVMEDEEDMNRDWLDWVYTASRLGVFLSIVYFYSSVSRFVLVMSSLIIMYLHTAGWFPFRRRPQARPHNQPAPEVVQNQQNQNEDRHPEPVPPPAEVEGAGDVEPPLTAVPVPQVRPPILWTAWVFFKAFFASLIPEAPQGVAN</sequence>
<dbReference type="CDD" id="cd01790">
    <property type="entry name" value="Ubl_HERP"/>
    <property type="match status" value="1"/>
</dbReference>
<comment type="caution">
    <text evidence="6">The sequence shown here is derived from an EMBL/GenBank/DDBJ whole genome shotgun (WGS) entry which is preliminary data.</text>
</comment>
<evidence type="ECO:0000256" key="1">
    <source>
        <dbReference type="ARBA" id="ARBA00004370"/>
    </source>
</evidence>
<evidence type="ECO:0000256" key="3">
    <source>
        <dbReference type="ARBA" id="ARBA00022989"/>
    </source>
</evidence>
<reference evidence="6 7" key="1">
    <citation type="submission" date="2018-03" db="EMBL/GenBank/DDBJ databases">
        <title>Draft genome sequence of Rohu Carp (Labeo rohita).</title>
        <authorList>
            <person name="Das P."/>
            <person name="Kushwaha B."/>
            <person name="Joshi C.G."/>
            <person name="Kumar D."/>
            <person name="Nagpure N.S."/>
            <person name="Sahoo L."/>
            <person name="Das S.P."/>
            <person name="Bit A."/>
            <person name="Patnaik S."/>
            <person name="Meher P.K."/>
            <person name="Jayasankar P."/>
            <person name="Koringa P.G."/>
            <person name="Patel N.V."/>
            <person name="Hinsu A.T."/>
            <person name="Kumar R."/>
            <person name="Pandey M."/>
            <person name="Agarwal S."/>
            <person name="Srivastava S."/>
            <person name="Singh M."/>
            <person name="Iquebal M.A."/>
            <person name="Jaiswal S."/>
            <person name="Angadi U.B."/>
            <person name="Kumar N."/>
            <person name="Raza M."/>
            <person name="Shah T.M."/>
            <person name="Rai A."/>
            <person name="Jena J.K."/>
        </authorList>
    </citation>
    <scope>NUCLEOTIDE SEQUENCE [LARGE SCALE GENOMIC DNA]</scope>
    <source>
        <strain evidence="6">DASCIFA01</strain>
        <tissue evidence="6">Testis</tissue>
    </source>
</reference>
<dbReference type="GO" id="GO:0030968">
    <property type="term" value="P:endoplasmic reticulum unfolded protein response"/>
    <property type="evidence" value="ECO:0007669"/>
    <property type="project" value="TreeGrafter"/>
</dbReference>
<keyword evidence="3" id="KW-1133">Transmembrane helix</keyword>